<evidence type="ECO:0000313" key="4">
    <source>
        <dbReference type="Proteomes" id="UP000291469"/>
    </source>
</evidence>
<gene>
    <name evidence="3" type="ORF">ER308_12975</name>
</gene>
<dbReference type="EMBL" id="CP036402">
    <property type="protein sequence ID" value="QBI20388.1"/>
    <property type="molecule type" value="Genomic_DNA"/>
</dbReference>
<keyword evidence="1" id="KW-0378">Hydrolase</keyword>
<keyword evidence="2" id="KW-0862">Zinc</keyword>
<protein>
    <submittedName>
        <fullName evidence="3">M20 family peptidase</fullName>
    </submittedName>
</protein>
<name>A0A411YGN9_9ACTN</name>
<dbReference type="SUPFAM" id="SSF53187">
    <property type="entry name" value="Zn-dependent exopeptidases"/>
    <property type="match status" value="1"/>
</dbReference>
<dbReference type="KEGG" id="erz:ER308_12975"/>
<evidence type="ECO:0000313" key="3">
    <source>
        <dbReference type="EMBL" id="QBI20388.1"/>
    </source>
</evidence>
<dbReference type="InterPro" id="IPR050072">
    <property type="entry name" value="Peptidase_M20A"/>
</dbReference>
<evidence type="ECO:0000256" key="1">
    <source>
        <dbReference type="ARBA" id="ARBA00022801"/>
    </source>
</evidence>
<dbReference type="Proteomes" id="UP000291469">
    <property type="component" value="Chromosome"/>
</dbReference>
<dbReference type="RefSeq" id="WP_131155385.1">
    <property type="nucleotide sequence ID" value="NZ_CP036402.1"/>
</dbReference>
<sequence>MTSLADVRQCVDRDRLKATATGLVDIPSPTGHEQAAAEFMATELADAGLDVGLQEVEPGRANAVGRRRGGSDGPSLMFNGHLDTSYRGDEPWLTGPGFKPSSLIRDETILGLGIMNMKGAVACYVEAARALRDADVELAGDLVIAAVAGEIEKTQWRAWGEDYVGADYRGYGCGTRHLVTSGVLADACILGEPSEERLVLGHFGSMWVRISTQGPFFHTAFSHGRQHENSIVRMQDVVQGVLEWAPTWEERASYQGLPGVVNLGSMRGGFPWRVSRTPHRTDLFLDLRVPPTMPMLDAQREVAGLVAALRDRHPEHEIDWEVFVTAPGAEIASDHPIVRAAEVGHETAYGQAPEHDYVRWASDASTLSRYGVAAFNYGPISSALPGPEGESVPIDSLVRIATSYAVTAMEFCGVQT</sequence>
<evidence type="ECO:0000256" key="2">
    <source>
        <dbReference type="ARBA" id="ARBA00022833"/>
    </source>
</evidence>
<dbReference type="Gene3D" id="3.40.630.10">
    <property type="entry name" value="Zn peptidases"/>
    <property type="match status" value="2"/>
</dbReference>
<dbReference type="InterPro" id="IPR002933">
    <property type="entry name" value="Peptidase_M20"/>
</dbReference>
<reference evidence="3 4" key="1">
    <citation type="submission" date="2019-01" db="EMBL/GenBank/DDBJ databases">
        <title>Egibacter rhizosphaerae EGI 80759T.</title>
        <authorList>
            <person name="Chen D.-D."/>
            <person name="Tian Y."/>
            <person name="Jiao J.-Y."/>
            <person name="Zhang X.-T."/>
            <person name="Zhang Y.-G."/>
            <person name="Zhang Y."/>
            <person name="Xiao M."/>
            <person name="Shu W.-S."/>
            <person name="Li W.-J."/>
        </authorList>
    </citation>
    <scope>NUCLEOTIDE SEQUENCE [LARGE SCALE GENOMIC DNA]</scope>
    <source>
        <strain evidence="3 4">EGI 80759</strain>
    </source>
</reference>
<dbReference type="AlphaFoldDB" id="A0A411YGN9"/>
<dbReference type="PANTHER" id="PTHR43808">
    <property type="entry name" value="ACETYLORNITHINE DEACETYLASE"/>
    <property type="match status" value="1"/>
</dbReference>
<organism evidence="3 4">
    <name type="scientific">Egibacter rhizosphaerae</name>
    <dbReference type="NCBI Taxonomy" id="1670831"/>
    <lineage>
        <taxon>Bacteria</taxon>
        <taxon>Bacillati</taxon>
        <taxon>Actinomycetota</taxon>
        <taxon>Nitriliruptoria</taxon>
        <taxon>Egibacterales</taxon>
        <taxon>Egibacteraceae</taxon>
        <taxon>Egibacter</taxon>
    </lineage>
</organism>
<dbReference type="Pfam" id="PF01546">
    <property type="entry name" value="Peptidase_M20"/>
    <property type="match status" value="1"/>
</dbReference>
<proteinExistence type="predicted"/>
<dbReference type="PROSITE" id="PS00758">
    <property type="entry name" value="ARGE_DAPE_CPG2_1"/>
    <property type="match status" value="1"/>
</dbReference>
<dbReference type="GO" id="GO:0016787">
    <property type="term" value="F:hydrolase activity"/>
    <property type="evidence" value="ECO:0007669"/>
    <property type="project" value="UniProtKB-KW"/>
</dbReference>
<dbReference type="OrthoDB" id="7055905at2"/>
<accession>A0A411YGN9</accession>
<dbReference type="InterPro" id="IPR001261">
    <property type="entry name" value="ArgE/DapE_CS"/>
</dbReference>
<keyword evidence="4" id="KW-1185">Reference proteome</keyword>